<accession>A0A974D8T9</accession>
<feature type="transmembrane region" description="Helical" evidence="1">
    <location>
        <begin position="36"/>
        <end position="56"/>
    </location>
</feature>
<keyword evidence="1" id="KW-1133">Transmembrane helix</keyword>
<evidence type="ECO:0000256" key="1">
    <source>
        <dbReference type="SAM" id="Phobius"/>
    </source>
</evidence>
<organism evidence="2 3">
    <name type="scientific">Xenopus laevis</name>
    <name type="common">African clawed frog</name>
    <dbReference type="NCBI Taxonomy" id="8355"/>
    <lineage>
        <taxon>Eukaryota</taxon>
        <taxon>Metazoa</taxon>
        <taxon>Chordata</taxon>
        <taxon>Craniata</taxon>
        <taxon>Vertebrata</taxon>
        <taxon>Euteleostomi</taxon>
        <taxon>Amphibia</taxon>
        <taxon>Batrachia</taxon>
        <taxon>Anura</taxon>
        <taxon>Pipoidea</taxon>
        <taxon>Pipidae</taxon>
        <taxon>Xenopodinae</taxon>
        <taxon>Xenopus</taxon>
        <taxon>Xenopus</taxon>
    </lineage>
</organism>
<dbReference type="EMBL" id="CM004471">
    <property type="protein sequence ID" value="OCT86265.1"/>
    <property type="molecule type" value="Genomic_DNA"/>
</dbReference>
<gene>
    <name evidence="2" type="ORF">XELAEV_18019957mg</name>
</gene>
<evidence type="ECO:0000313" key="3">
    <source>
        <dbReference type="Proteomes" id="UP000694892"/>
    </source>
</evidence>
<dbReference type="Proteomes" id="UP000694892">
    <property type="component" value="Chromosome 3S"/>
</dbReference>
<keyword evidence="1" id="KW-0812">Transmembrane</keyword>
<dbReference type="AlphaFoldDB" id="A0A974D8T9"/>
<proteinExistence type="predicted"/>
<keyword evidence="1" id="KW-0472">Membrane</keyword>
<reference evidence="3" key="1">
    <citation type="journal article" date="2016" name="Nature">
        <title>Genome evolution in the allotetraploid frog Xenopus laevis.</title>
        <authorList>
            <person name="Session A.M."/>
            <person name="Uno Y."/>
            <person name="Kwon T."/>
            <person name="Chapman J.A."/>
            <person name="Toyoda A."/>
            <person name="Takahashi S."/>
            <person name="Fukui A."/>
            <person name="Hikosaka A."/>
            <person name="Suzuki A."/>
            <person name="Kondo M."/>
            <person name="van Heeringen S.J."/>
            <person name="Quigley I."/>
            <person name="Heinz S."/>
            <person name="Ogino H."/>
            <person name="Ochi H."/>
            <person name="Hellsten U."/>
            <person name="Lyons J.B."/>
            <person name="Simakov O."/>
            <person name="Putnam N."/>
            <person name="Stites J."/>
            <person name="Kuroki Y."/>
            <person name="Tanaka T."/>
            <person name="Michiue T."/>
            <person name="Watanabe M."/>
            <person name="Bogdanovic O."/>
            <person name="Lister R."/>
            <person name="Georgiou G."/>
            <person name="Paranjpe S.S."/>
            <person name="van Kruijsbergen I."/>
            <person name="Shu S."/>
            <person name="Carlson J."/>
            <person name="Kinoshita T."/>
            <person name="Ohta Y."/>
            <person name="Mawaribuchi S."/>
            <person name="Jenkins J."/>
            <person name="Grimwood J."/>
            <person name="Schmutz J."/>
            <person name="Mitros T."/>
            <person name="Mozaffari S.V."/>
            <person name="Suzuki Y."/>
            <person name="Haramoto Y."/>
            <person name="Yamamoto T.S."/>
            <person name="Takagi C."/>
            <person name="Heald R."/>
            <person name="Miller K."/>
            <person name="Haudenschild C."/>
            <person name="Kitzman J."/>
            <person name="Nakayama T."/>
            <person name="Izutsu Y."/>
            <person name="Robert J."/>
            <person name="Fortriede J."/>
            <person name="Burns K."/>
            <person name="Lotay V."/>
            <person name="Karimi K."/>
            <person name="Yasuoka Y."/>
            <person name="Dichmann D.S."/>
            <person name="Flajnik M.F."/>
            <person name="Houston D.W."/>
            <person name="Shendure J."/>
            <person name="DuPasquier L."/>
            <person name="Vize P.D."/>
            <person name="Zorn A.M."/>
            <person name="Ito M."/>
            <person name="Marcotte E.M."/>
            <person name="Wallingford J.B."/>
            <person name="Ito Y."/>
            <person name="Asashima M."/>
            <person name="Ueno N."/>
            <person name="Matsuda Y."/>
            <person name="Veenstra G.J."/>
            <person name="Fujiyama A."/>
            <person name="Harland R.M."/>
            <person name="Taira M."/>
            <person name="Rokhsar D.S."/>
        </authorList>
    </citation>
    <scope>NUCLEOTIDE SEQUENCE [LARGE SCALE GENOMIC DNA]</scope>
    <source>
        <strain evidence="3">J</strain>
    </source>
</reference>
<sequence length="93" mass="11078">MFEGNGKLLFYKNTLPTFYETCTCRPPALTPTPSSVHSLLCFPFGALFTEGAWYLLMHKNKTTWRFFGHPQYCYKQVQSWRWRRLYFVHSLSV</sequence>
<protein>
    <submittedName>
        <fullName evidence="2">Uncharacterized protein</fullName>
    </submittedName>
</protein>
<name>A0A974D8T9_XENLA</name>
<evidence type="ECO:0000313" key="2">
    <source>
        <dbReference type="EMBL" id="OCT86265.1"/>
    </source>
</evidence>